<dbReference type="RefSeq" id="XP_016972796.2">
    <property type="nucleotide sequence ID" value="XM_017117307.2"/>
</dbReference>
<evidence type="ECO:0000313" key="2">
    <source>
        <dbReference type="RefSeq" id="XP_016972796.1"/>
    </source>
</evidence>
<gene>
    <name evidence="2" type="primary">LOC108040065</name>
</gene>
<dbReference type="AlphaFoldDB" id="A0A6P4EHM4"/>
<feature type="compositionally biased region" description="Low complexity" evidence="1">
    <location>
        <begin position="107"/>
        <end position="123"/>
    </location>
</feature>
<evidence type="ECO:0000256" key="1">
    <source>
        <dbReference type="SAM" id="MobiDB-lite"/>
    </source>
</evidence>
<feature type="region of interest" description="Disordered" evidence="1">
    <location>
        <begin position="1"/>
        <end position="35"/>
    </location>
</feature>
<feature type="region of interest" description="Disordered" evidence="1">
    <location>
        <begin position="223"/>
        <end position="250"/>
    </location>
</feature>
<dbReference type="RefSeq" id="XP_016972796.1">
    <property type="nucleotide sequence ID" value="XM_017117307.1"/>
</dbReference>
<accession>A0A6P4EHM4</accession>
<dbReference type="OMA" id="HLSEWLY"/>
<reference evidence="2" key="1">
    <citation type="submission" date="2025-08" db="UniProtKB">
        <authorList>
            <consortium name="RefSeq"/>
        </authorList>
    </citation>
    <scope>IDENTIFICATION</scope>
</reference>
<feature type="region of interest" description="Disordered" evidence="1">
    <location>
        <begin position="101"/>
        <end position="139"/>
    </location>
</feature>
<proteinExistence type="predicted"/>
<sequence>MSSSETDFIAEEDEPPGSFAPAPVSPNPNLQASQSVVISPSVSITSVDGSHISESEDSYVDWQPHFSETGIATSERMEVGAIPEHWLYGLRSVPATTNLRPRRRWNSVSRSGSPTASTSSTSTAPFPQQYSNLDRRPHWGDSHYIDNESEHVNRISDILMDMESRSQRIGSRRSRQRRNRRIQAQARAIFRAQRLLNGSATDIDDFSDLDSTDRLPRNMARVPRRGNSISDCSQCSSDDEQDKIKGKNKPTVPSHLVEWLYPV</sequence>
<name>A0A6P4EHM4_DRORH</name>
<protein>
    <submittedName>
        <fullName evidence="2">Uncharacterized protein LOC108040065</fullName>
    </submittedName>
</protein>
<dbReference type="OrthoDB" id="7872878at2759"/>
<organism evidence="2">
    <name type="scientific">Drosophila rhopaloa</name>
    <name type="common">Fruit fly</name>
    <dbReference type="NCBI Taxonomy" id="1041015"/>
    <lineage>
        <taxon>Eukaryota</taxon>
        <taxon>Metazoa</taxon>
        <taxon>Ecdysozoa</taxon>
        <taxon>Arthropoda</taxon>
        <taxon>Hexapoda</taxon>
        <taxon>Insecta</taxon>
        <taxon>Pterygota</taxon>
        <taxon>Neoptera</taxon>
        <taxon>Endopterygota</taxon>
        <taxon>Diptera</taxon>
        <taxon>Brachycera</taxon>
        <taxon>Muscomorpha</taxon>
        <taxon>Ephydroidea</taxon>
        <taxon>Drosophilidae</taxon>
        <taxon>Drosophila</taxon>
        <taxon>Sophophora</taxon>
    </lineage>
</organism>
<dbReference type="GeneID" id="108040065"/>